<evidence type="ECO:0000256" key="6">
    <source>
        <dbReference type="ARBA" id="ARBA00022723"/>
    </source>
</evidence>
<comment type="cofactor">
    <cofactor evidence="13">
        <name>iron-sulfur cluster</name>
        <dbReference type="ChEBI" id="CHEBI:30408"/>
    </cofactor>
</comment>
<dbReference type="PANTHER" id="PTHR36531">
    <property type="entry name" value="CRISPR-ASSOCIATED EXONUCLEASE CAS4"/>
    <property type="match status" value="1"/>
</dbReference>
<dbReference type="NCBIfam" id="TIGR00372">
    <property type="entry name" value="cas4"/>
    <property type="match status" value="1"/>
</dbReference>
<keyword evidence="5 13" id="KW-0540">Nuclease</keyword>
<keyword evidence="8 13" id="KW-0269">Exonuclease</keyword>
<comment type="cofactor">
    <cofactor evidence="1">
        <name>[4Fe-4S] cluster</name>
        <dbReference type="ChEBI" id="CHEBI:49883"/>
    </cofactor>
</comment>
<keyword evidence="16" id="KW-1185">Reference proteome</keyword>
<dbReference type="GO" id="GO:0046872">
    <property type="term" value="F:metal ion binding"/>
    <property type="evidence" value="ECO:0007669"/>
    <property type="project" value="UniProtKB-KW"/>
</dbReference>
<organism evidence="15 16">
    <name type="scientific">Oxalobacter paraformigenes</name>
    <dbReference type="NCBI Taxonomy" id="556268"/>
    <lineage>
        <taxon>Bacteria</taxon>
        <taxon>Pseudomonadati</taxon>
        <taxon>Pseudomonadota</taxon>
        <taxon>Betaproteobacteria</taxon>
        <taxon>Burkholderiales</taxon>
        <taxon>Oxalobacteraceae</taxon>
        <taxon>Oxalobacter</taxon>
    </lineage>
</organism>
<comment type="cofactor">
    <cofactor evidence="13">
        <name>Mg(2+)</name>
        <dbReference type="ChEBI" id="CHEBI:18420"/>
    </cofactor>
    <cofactor evidence="13">
        <name>Mn(2+)</name>
        <dbReference type="ChEBI" id="CHEBI:29035"/>
    </cofactor>
    <text evidence="13">Mg(2+) or Mn(2+) required for ssDNA cleavage activity.</text>
</comment>
<keyword evidence="10 13" id="KW-0411">Iron-sulfur</keyword>
<sequence>MSFPESDFIPLSALQHILYCPRQCALIHLDRAWEENVFTAEGRILHEKAHSGETESRKTVRTVTSLPLSSKRLGISGVADVVEFHADGEKWRPYPVEYKRGRPKKSDADRVQLCAQALCLEEMLGIPIAEGALYYGQTRRRETVVFDETLRRLTEKTVTDVHALFNQTKRPQPVGDKRCKACSLKDECLPGLSADLSGRYLKTLLEEA</sequence>
<dbReference type="GO" id="GO:0004527">
    <property type="term" value="F:exonuclease activity"/>
    <property type="evidence" value="ECO:0007669"/>
    <property type="project" value="UniProtKB-KW"/>
</dbReference>
<evidence type="ECO:0000256" key="9">
    <source>
        <dbReference type="ARBA" id="ARBA00023004"/>
    </source>
</evidence>
<dbReference type="Pfam" id="PF01930">
    <property type="entry name" value="Cas_Cas4"/>
    <property type="match status" value="1"/>
</dbReference>
<dbReference type="CDD" id="cd09637">
    <property type="entry name" value="Cas4_I-A_I-B_I-C_I-D_II-B"/>
    <property type="match status" value="1"/>
</dbReference>
<keyword evidence="12 13" id="KW-0464">Manganese</keyword>
<evidence type="ECO:0000313" key="16">
    <source>
        <dbReference type="Proteomes" id="UP000003973"/>
    </source>
</evidence>
<dbReference type="Proteomes" id="UP000003973">
    <property type="component" value="Unassembled WGS sequence"/>
</dbReference>
<evidence type="ECO:0000256" key="13">
    <source>
        <dbReference type="RuleBase" id="RU365022"/>
    </source>
</evidence>
<accession>C3X322</accession>
<gene>
    <name evidence="15" type="ORF">OFAG_00761</name>
</gene>
<evidence type="ECO:0000256" key="7">
    <source>
        <dbReference type="ARBA" id="ARBA00022801"/>
    </source>
</evidence>
<evidence type="ECO:0000256" key="10">
    <source>
        <dbReference type="ARBA" id="ARBA00023014"/>
    </source>
</evidence>
<keyword evidence="6 13" id="KW-0479">Metal-binding</keyword>
<comment type="function">
    <text evidence="13">CRISPR (clustered regularly interspaced short palindromic repeat) is an adaptive immune system that provides protection against mobile genetic elements (viruses, transposable elements and conjugative plasmids). CRISPR clusters contain sequences complementary to antecedent mobile elements and target invading nucleic acids. CRISPR clusters are transcribed and processed into CRISPR RNA (crRNA).</text>
</comment>
<proteinExistence type="inferred from homology"/>
<evidence type="ECO:0000256" key="2">
    <source>
        <dbReference type="ARBA" id="ARBA00009189"/>
    </source>
</evidence>
<evidence type="ECO:0000256" key="3">
    <source>
        <dbReference type="ARBA" id="ARBA00012768"/>
    </source>
</evidence>
<dbReference type="InterPro" id="IPR051827">
    <property type="entry name" value="Cas4_exonuclease"/>
</dbReference>
<comment type="caution">
    <text evidence="15">The sequence shown here is derived from an EMBL/GenBank/DDBJ whole genome shotgun (WGS) entry which is preliminary data.</text>
</comment>
<dbReference type="RefSeq" id="WP_005876726.1">
    <property type="nucleotide sequence ID" value="NZ_CABMNL010000001.1"/>
</dbReference>
<evidence type="ECO:0000256" key="8">
    <source>
        <dbReference type="ARBA" id="ARBA00022839"/>
    </source>
</evidence>
<protein>
    <recommendedName>
        <fullName evidence="4 13">CRISPR-associated exonuclease Cas4</fullName>
        <ecNumber evidence="3 13">3.1.12.1</ecNumber>
    </recommendedName>
</protein>
<evidence type="ECO:0000256" key="1">
    <source>
        <dbReference type="ARBA" id="ARBA00001966"/>
    </source>
</evidence>
<evidence type="ECO:0000256" key="5">
    <source>
        <dbReference type="ARBA" id="ARBA00022722"/>
    </source>
</evidence>
<dbReference type="PANTHER" id="PTHR36531:SF6">
    <property type="entry name" value="DNA REPLICATION ATP-DEPENDENT HELICASE_NUCLEASE DNA2"/>
    <property type="match status" value="1"/>
</dbReference>
<keyword evidence="9 13" id="KW-0408">Iron</keyword>
<evidence type="ECO:0000259" key="14">
    <source>
        <dbReference type="Pfam" id="PF01930"/>
    </source>
</evidence>
<dbReference type="InterPro" id="IPR022765">
    <property type="entry name" value="Dna2/Cas4_DUF83"/>
</dbReference>
<dbReference type="EMBL" id="ACDP02000023">
    <property type="protein sequence ID" value="EEO27608.1"/>
    <property type="molecule type" value="Genomic_DNA"/>
</dbReference>
<dbReference type="eggNOG" id="COG1468">
    <property type="taxonomic scope" value="Bacteria"/>
</dbReference>
<dbReference type="GO" id="GO:0051536">
    <property type="term" value="F:iron-sulfur cluster binding"/>
    <property type="evidence" value="ECO:0007669"/>
    <property type="project" value="UniProtKB-KW"/>
</dbReference>
<feature type="domain" description="DUF83" evidence="14">
    <location>
        <begin position="12"/>
        <end position="189"/>
    </location>
</feature>
<dbReference type="InterPro" id="IPR011604">
    <property type="entry name" value="PDDEXK-like_dom_sf"/>
</dbReference>
<dbReference type="GO" id="GO:0051607">
    <property type="term" value="P:defense response to virus"/>
    <property type="evidence" value="ECO:0007669"/>
    <property type="project" value="UniProtKB-KW"/>
</dbReference>
<reference evidence="15" key="1">
    <citation type="submission" date="2011-10" db="EMBL/GenBank/DDBJ databases">
        <title>The Genome Sequence of Oxalobacter formigenes HOxBLS.</title>
        <authorList>
            <consortium name="The Broad Institute Genome Sequencing Platform"/>
            <person name="Earl A."/>
            <person name="Ward D."/>
            <person name="Feldgarden M."/>
            <person name="Gevers D."/>
            <person name="Allison M.J."/>
            <person name="Humphrey S."/>
            <person name="Young S.K."/>
            <person name="Zeng Q."/>
            <person name="Gargeya S."/>
            <person name="Fitzgerald M."/>
            <person name="Haas B."/>
            <person name="Abouelleil A."/>
            <person name="Alvarado L."/>
            <person name="Arachchi H.M."/>
            <person name="Berlin A."/>
            <person name="Brown A."/>
            <person name="Chapman S.B."/>
            <person name="Chen Z."/>
            <person name="Dunbar C."/>
            <person name="Freedman E."/>
            <person name="Gearin G."/>
            <person name="Goldberg J."/>
            <person name="Griggs A."/>
            <person name="Gujja S."/>
            <person name="Heiman D."/>
            <person name="Howarth C."/>
            <person name="Larson L."/>
            <person name="Lui A."/>
            <person name="MacDonald P.J.P."/>
            <person name="Montmayeur A."/>
            <person name="Murphy C."/>
            <person name="Neiman D."/>
            <person name="Pearson M."/>
            <person name="Priest M."/>
            <person name="Roberts A."/>
            <person name="Saif S."/>
            <person name="Shea T."/>
            <person name="Shenoy N."/>
            <person name="Sisk P."/>
            <person name="Stolte C."/>
            <person name="Sykes S."/>
            <person name="Wortman J."/>
            <person name="Nusbaum C."/>
            <person name="Birren B."/>
        </authorList>
    </citation>
    <scope>NUCLEOTIDE SEQUENCE [LARGE SCALE GENOMIC DNA]</scope>
    <source>
        <strain evidence="15">HOxBLS</strain>
    </source>
</reference>
<dbReference type="EC" id="3.1.12.1" evidence="3 13"/>
<keyword evidence="7 13" id="KW-0378">Hydrolase</keyword>
<dbReference type="AlphaFoldDB" id="C3X322"/>
<comment type="similarity">
    <text evidence="2 13">Belongs to the CRISPR-associated exonuclease Cas4 family.</text>
</comment>
<evidence type="ECO:0000313" key="15">
    <source>
        <dbReference type="EMBL" id="EEO27608.1"/>
    </source>
</evidence>
<dbReference type="Gene3D" id="3.90.320.10">
    <property type="match status" value="1"/>
</dbReference>
<dbReference type="HOGENOM" id="CLU_102055_1_1_4"/>
<evidence type="ECO:0000256" key="11">
    <source>
        <dbReference type="ARBA" id="ARBA00023118"/>
    </source>
</evidence>
<keyword evidence="11 13" id="KW-0051">Antiviral defense</keyword>
<name>C3X322_9BURK</name>
<dbReference type="InterPro" id="IPR013343">
    <property type="entry name" value="CRISPR-assoc_prot_Cas4"/>
</dbReference>
<evidence type="ECO:0000256" key="12">
    <source>
        <dbReference type="ARBA" id="ARBA00023211"/>
    </source>
</evidence>
<evidence type="ECO:0000256" key="4">
    <source>
        <dbReference type="ARBA" id="ARBA00020049"/>
    </source>
</evidence>